<proteinExistence type="predicted"/>
<reference evidence="2 3" key="1">
    <citation type="submission" date="2018-06" db="EMBL/GenBank/DDBJ databases">
        <authorList>
            <consortium name="Pathogen Informatics"/>
            <person name="Doyle S."/>
        </authorList>
    </citation>
    <scope>NUCLEOTIDE SEQUENCE [LARGE SCALE GENOMIC DNA]</scope>
    <source>
        <strain evidence="2 3">NCTC12000</strain>
    </source>
</reference>
<dbReference type="EMBL" id="UGOL01000001">
    <property type="protein sequence ID" value="STX81134.1"/>
    <property type="molecule type" value="Genomic_DNA"/>
</dbReference>
<evidence type="ECO:0000313" key="3">
    <source>
        <dbReference type="Proteomes" id="UP000254631"/>
    </source>
</evidence>
<dbReference type="RefSeq" id="WP_027219956.1">
    <property type="nucleotide sequence ID" value="NZ_BAZA01000140.1"/>
</dbReference>
<evidence type="ECO:0000256" key="1">
    <source>
        <dbReference type="SAM" id="SignalP"/>
    </source>
</evidence>
<dbReference type="InterPro" id="IPR036709">
    <property type="entry name" value="Autotransporte_beta_dom_sf"/>
</dbReference>
<dbReference type="SUPFAM" id="SSF103515">
    <property type="entry name" value="Autotransporter"/>
    <property type="match status" value="1"/>
</dbReference>
<organism evidence="2 3">
    <name type="scientific">Legionella pneumophila</name>
    <dbReference type="NCBI Taxonomy" id="446"/>
    <lineage>
        <taxon>Bacteria</taxon>
        <taxon>Pseudomonadati</taxon>
        <taxon>Pseudomonadota</taxon>
        <taxon>Gammaproteobacteria</taxon>
        <taxon>Legionellales</taxon>
        <taxon>Legionellaceae</taxon>
        <taxon>Legionella</taxon>
    </lineage>
</organism>
<feature type="signal peptide" evidence="1">
    <location>
        <begin position="1"/>
        <end position="19"/>
    </location>
</feature>
<evidence type="ECO:0000313" key="2">
    <source>
        <dbReference type="EMBL" id="STX81134.1"/>
    </source>
</evidence>
<evidence type="ECO:0008006" key="4">
    <source>
        <dbReference type="Google" id="ProtNLM"/>
    </source>
</evidence>
<dbReference type="Proteomes" id="UP000254631">
    <property type="component" value="Unassembled WGS sequence"/>
</dbReference>
<sequence>MKIRICLLLLVFVASYCHAKDNPISSNEVLKNKQELQQVIQEYLKPRGVLVSSYDEFDFSSNQGVFFNNYSGHTNYNSVGGDYLRFYNLYWGFNGYNLSSNMNVSSFLSNNLNHGQNIIEDNGFYFHVMKQLYSPVFIDVFATYARDRFTLINTVSGGGLPAPLTGFSKYYGKDNSIGARTFFGYPYKKLFLQGYLTYFYSQFYQPNYIVSYPTQNVIVPELVTKIGTTIEHARLYYQVNDRVSPFVSGGLIQLLSRSFSRPIIDPAVTVVSALPQILLDKNGYSVGAGVDFNFRALRLTPVYVYSARGSTYTDNYVGITVELVGMA</sequence>
<name>A0A378KH63_LEGPN</name>
<protein>
    <recommendedName>
        <fullName evidence="4">Autotransporter domain-containing protein</fullName>
    </recommendedName>
</protein>
<gene>
    <name evidence="2" type="ORF">NCTC12000_03161</name>
</gene>
<accession>A0A378KH63</accession>
<feature type="chain" id="PRO_5016771541" description="Autotransporter domain-containing protein" evidence="1">
    <location>
        <begin position="20"/>
        <end position="327"/>
    </location>
</feature>
<keyword evidence="1" id="KW-0732">Signal</keyword>
<dbReference type="AlphaFoldDB" id="A0A378KH63"/>